<dbReference type="InterPro" id="IPR023806">
    <property type="entry name" value="CHP03905"/>
</dbReference>
<evidence type="ECO:0000313" key="7">
    <source>
        <dbReference type="EMBL" id="MBC8598520.1"/>
    </source>
</evidence>
<dbReference type="NCBIfam" id="TIGR03905">
    <property type="entry name" value="TIGR03905_4_Cys"/>
    <property type="match status" value="1"/>
</dbReference>
<proteinExistence type="inferred from homology"/>
<comment type="similarity">
    <text evidence="1">Belongs to the ribonucleoside diphosphate reductase class-2 family.</text>
</comment>
<reference evidence="7 8" key="1">
    <citation type="submission" date="2020-08" db="EMBL/GenBank/DDBJ databases">
        <title>Genome public.</title>
        <authorList>
            <person name="Liu C."/>
            <person name="Sun Q."/>
        </authorList>
    </citation>
    <scope>NUCLEOTIDE SEQUENCE [LARGE SCALE GENOMIC DNA]</scope>
    <source>
        <strain evidence="7 8">BX10</strain>
    </source>
</reference>
<evidence type="ECO:0000256" key="4">
    <source>
        <dbReference type="ARBA" id="ARBA00022741"/>
    </source>
</evidence>
<keyword evidence="8" id="KW-1185">Reference proteome</keyword>
<dbReference type="EMBL" id="JACRTJ010000011">
    <property type="protein sequence ID" value="MBC8598520.1"/>
    <property type="molecule type" value="Genomic_DNA"/>
</dbReference>
<evidence type="ECO:0000313" key="8">
    <source>
        <dbReference type="Proteomes" id="UP000647491"/>
    </source>
</evidence>
<sequence length="83" mass="9042">MVYTTQGTCSRQITFDVVDNKLTNVRFLGGCSGNTQGVSKLVEGMDIDEVIKRTDGILCGARPTSCPDQLARALKQYKAQQNS</sequence>
<evidence type="ECO:0000259" key="6">
    <source>
        <dbReference type="Pfam" id="PF12637"/>
    </source>
</evidence>
<keyword evidence="3" id="KW-0237">DNA synthesis</keyword>
<dbReference type="EC" id="1.17.4.1" evidence="2"/>
<evidence type="ECO:0000256" key="3">
    <source>
        <dbReference type="ARBA" id="ARBA00022634"/>
    </source>
</evidence>
<dbReference type="Proteomes" id="UP000647491">
    <property type="component" value="Unassembled WGS sequence"/>
</dbReference>
<dbReference type="RefSeq" id="WP_022272119.1">
    <property type="nucleotide sequence ID" value="NZ_JACRTJ010000011.1"/>
</dbReference>
<comment type="caution">
    <text evidence="7">The sequence shown here is derived from an EMBL/GenBank/DDBJ whole genome shotgun (WGS) entry which is preliminary data.</text>
</comment>
<accession>A0ABR7NQX9</accession>
<dbReference type="InterPro" id="IPR024434">
    <property type="entry name" value="TSCPD_dom"/>
</dbReference>
<evidence type="ECO:0000256" key="2">
    <source>
        <dbReference type="ARBA" id="ARBA00012274"/>
    </source>
</evidence>
<evidence type="ECO:0000256" key="5">
    <source>
        <dbReference type="ARBA" id="ARBA00047754"/>
    </source>
</evidence>
<dbReference type="Pfam" id="PF12637">
    <property type="entry name" value="TSCPD"/>
    <property type="match status" value="1"/>
</dbReference>
<name>A0ABR7NQX9_9FIRM</name>
<protein>
    <recommendedName>
        <fullName evidence="2">ribonucleoside-diphosphate reductase</fullName>
        <ecNumber evidence="2">1.17.4.1</ecNumber>
    </recommendedName>
</protein>
<comment type="catalytic activity">
    <reaction evidence="5">
        <text>a 2'-deoxyribonucleoside 5'-diphosphate + [thioredoxin]-disulfide + H2O = a ribonucleoside 5'-diphosphate + [thioredoxin]-dithiol</text>
        <dbReference type="Rhea" id="RHEA:23252"/>
        <dbReference type="Rhea" id="RHEA-COMP:10698"/>
        <dbReference type="Rhea" id="RHEA-COMP:10700"/>
        <dbReference type="ChEBI" id="CHEBI:15377"/>
        <dbReference type="ChEBI" id="CHEBI:29950"/>
        <dbReference type="ChEBI" id="CHEBI:50058"/>
        <dbReference type="ChEBI" id="CHEBI:57930"/>
        <dbReference type="ChEBI" id="CHEBI:73316"/>
        <dbReference type="EC" id="1.17.4.1"/>
    </reaction>
</comment>
<feature type="domain" description="TSCPD" evidence="6">
    <location>
        <begin position="3"/>
        <end position="77"/>
    </location>
</feature>
<keyword evidence="4" id="KW-0547">Nucleotide-binding</keyword>
<organism evidence="7 8">
    <name type="scientific">Enterocloster hominis</name>
    <name type="common">ex Liu et al. 2021</name>
    <dbReference type="NCBI Taxonomy" id="2763663"/>
    <lineage>
        <taxon>Bacteria</taxon>
        <taxon>Bacillati</taxon>
        <taxon>Bacillota</taxon>
        <taxon>Clostridia</taxon>
        <taxon>Lachnospirales</taxon>
        <taxon>Lachnospiraceae</taxon>
        <taxon>Enterocloster</taxon>
    </lineage>
</organism>
<gene>
    <name evidence="7" type="ORF">H8708_04615</name>
</gene>
<evidence type="ECO:0000256" key="1">
    <source>
        <dbReference type="ARBA" id="ARBA00007405"/>
    </source>
</evidence>